<organism evidence="5">
    <name type="scientific">Azumapecten farreri</name>
    <name type="common">Farrer's scallop</name>
    <name type="synonym">Chlamys farreri</name>
    <dbReference type="NCBI Taxonomy" id="106299"/>
    <lineage>
        <taxon>Eukaryota</taxon>
        <taxon>Metazoa</taxon>
        <taxon>Spiralia</taxon>
        <taxon>Lophotrochozoa</taxon>
        <taxon>Mollusca</taxon>
        <taxon>Bivalvia</taxon>
        <taxon>Autobranchia</taxon>
        <taxon>Pteriomorphia</taxon>
        <taxon>Pectinida</taxon>
        <taxon>Pectinoidea</taxon>
        <taxon>Pectinidae</taxon>
        <taxon>Azumapecten</taxon>
    </lineage>
</organism>
<name>Q6USC0_AZUFA</name>
<dbReference type="SUPFAM" id="SSF49764">
    <property type="entry name" value="HSP20-like chaperones"/>
    <property type="match status" value="1"/>
</dbReference>
<dbReference type="GO" id="GO:0051082">
    <property type="term" value="F:unfolded protein binding"/>
    <property type="evidence" value="ECO:0007669"/>
    <property type="project" value="TreeGrafter"/>
</dbReference>
<dbReference type="GO" id="GO:0042026">
    <property type="term" value="P:protein refolding"/>
    <property type="evidence" value="ECO:0007669"/>
    <property type="project" value="TreeGrafter"/>
</dbReference>
<accession>Q6USC0</accession>
<evidence type="ECO:0000259" key="4">
    <source>
        <dbReference type="PROSITE" id="PS01031"/>
    </source>
</evidence>
<dbReference type="PANTHER" id="PTHR45640">
    <property type="entry name" value="HEAT SHOCK PROTEIN HSP-12.2-RELATED"/>
    <property type="match status" value="1"/>
</dbReference>
<dbReference type="PROSITE" id="PS01031">
    <property type="entry name" value="SHSP"/>
    <property type="match status" value="1"/>
</dbReference>
<dbReference type="AlphaFoldDB" id="Q6USC0"/>
<evidence type="ECO:0000256" key="1">
    <source>
        <dbReference type="ARBA" id="ARBA00023016"/>
    </source>
</evidence>
<evidence type="ECO:0000313" key="5">
    <source>
        <dbReference type="EMBL" id="AAR11780.1"/>
    </source>
</evidence>
<dbReference type="InterPro" id="IPR002068">
    <property type="entry name" value="A-crystallin/Hsp20_dom"/>
</dbReference>
<reference evidence="5" key="2">
    <citation type="journal article" date="2010" name="Aquac. Res.">
        <title>The responsive expression of heat shock protein 22 gene in zhikong scallop Chlamys farreri against a bacterial challenge.</title>
        <authorList>
            <person name="Zhang L."/>
            <person name="Wang L."/>
            <person name="Zhao J."/>
            <person name="Qiu L."/>
            <person name="Song L."/>
            <person name="Dong C."/>
            <person name="Li F."/>
        </authorList>
    </citation>
    <scope>NUCLEOTIDE SEQUENCE</scope>
</reference>
<dbReference type="InterPro" id="IPR008978">
    <property type="entry name" value="HSP20-like_chaperone"/>
</dbReference>
<sequence length="191" mass="22207">MYRARSVVPRLCRHVQAVARLPLRYRSNIPKQFFFRPKTCRDPWESNFSKGRSFDKHFRSIFDEIGQMTRLAFGETASEMPRGGRHVLARSEAAELNVDKKAFSLKMNMRDFEQENVKIKIDKDRLVITAKQENAESSGRVSREITREFLIPENIDKETINAAVTDEGLLVVRGRIKGFTEDMDKVIEIER</sequence>
<protein>
    <submittedName>
        <fullName evidence="5">Small 22kd heat shock protein</fullName>
    </submittedName>
</protein>
<dbReference type="CDD" id="cd06526">
    <property type="entry name" value="metazoan_ACD"/>
    <property type="match status" value="1"/>
</dbReference>
<feature type="domain" description="SHSP" evidence="4">
    <location>
        <begin position="84"/>
        <end position="191"/>
    </location>
</feature>
<dbReference type="Gene3D" id="2.60.40.790">
    <property type="match status" value="1"/>
</dbReference>
<evidence type="ECO:0000256" key="3">
    <source>
        <dbReference type="RuleBase" id="RU003616"/>
    </source>
</evidence>
<dbReference type="PRINTS" id="PR00299">
    <property type="entry name" value="ACRYSTALLIN"/>
</dbReference>
<proteinExistence type="evidence at transcript level"/>
<dbReference type="GO" id="GO:0005634">
    <property type="term" value="C:nucleus"/>
    <property type="evidence" value="ECO:0007669"/>
    <property type="project" value="TreeGrafter"/>
</dbReference>
<reference evidence="5" key="1">
    <citation type="submission" date="2003-08" db="EMBL/GenBank/DDBJ databases">
        <title>Molecular cloning small heat shock protein (hsp22) from scallop, Chlamys farreri.</title>
        <authorList>
            <person name="Wu L."/>
            <person name="Song L."/>
            <person name="Xu W."/>
            <person name="Li H."/>
            <person name="Guo X."/>
            <person name="Xiang J."/>
        </authorList>
    </citation>
    <scope>NUCLEOTIDE SEQUENCE</scope>
</reference>
<dbReference type="PANTHER" id="PTHR45640:SF13">
    <property type="entry name" value="HEAT SHOCK PROTEIN 22-RELATED"/>
    <property type="match status" value="1"/>
</dbReference>
<dbReference type="EMBL" id="AY362760">
    <property type="protein sequence ID" value="AAR11780.1"/>
    <property type="molecule type" value="mRNA"/>
</dbReference>
<dbReference type="GO" id="GO:0005737">
    <property type="term" value="C:cytoplasm"/>
    <property type="evidence" value="ECO:0007669"/>
    <property type="project" value="TreeGrafter"/>
</dbReference>
<dbReference type="GO" id="GO:0009408">
    <property type="term" value="P:response to heat"/>
    <property type="evidence" value="ECO:0007669"/>
    <property type="project" value="TreeGrafter"/>
</dbReference>
<dbReference type="InterPro" id="IPR001436">
    <property type="entry name" value="Alpha-crystallin/sHSP_animal"/>
</dbReference>
<dbReference type="Pfam" id="PF00011">
    <property type="entry name" value="HSP20"/>
    <property type="match status" value="1"/>
</dbReference>
<comment type="similarity">
    <text evidence="2 3">Belongs to the small heat shock protein (HSP20) family.</text>
</comment>
<keyword evidence="1 5" id="KW-0346">Stress response</keyword>
<evidence type="ECO:0000256" key="2">
    <source>
        <dbReference type="PROSITE-ProRule" id="PRU00285"/>
    </source>
</evidence>